<dbReference type="Proteomes" id="UP001499863">
    <property type="component" value="Unassembled WGS sequence"/>
</dbReference>
<reference evidence="5 6" key="1">
    <citation type="journal article" date="2019" name="Int. J. Syst. Evol. Microbiol.">
        <title>The Global Catalogue of Microorganisms (GCM) 10K type strain sequencing project: providing services to taxonomists for standard genome sequencing and annotation.</title>
        <authorList>
            <consortium name="The Broad Institute Genomics Platform"/>
            <consortium name="The Broad Institute Genome Sequencing Center for Infectious Disease"/>
            <person name="Wu L."/>
            <person name="Ma J."/>
        </authorList>
    </citation>
    <scope>NUCLEOTIDE SEQUENCE [LARGE SCALE GENOMIC DNA]</scope>
    <source>
        <strain evidence="5 6">JCM 12393</strain>
    </source>
</reference>
<dbReference type="GO" id="GO:0008168">
    <property type="term" value="F:methyltransferase activity"/>
    <property type="evidence" value="ECO:0007669"/>
    <property type="project" value="UniProtKB-KW"/>
</dbReference>
<evidence type="ECO:0000313" key="6">
    <source>
        <dbReference type="Proteomes" id="UP001499863"/>
    </source>
</evidence>
<evidence type="ECO:0000313" key="5">
    <source>
        <dbReference type="EMBL" id="GAA1411904.1"/>
    </source>
</evidence>
<name>A0ABN1YGB1_9ACTN</name>
<dbReference type="PANTHER" id="PTHR45875">
    <property type="entry name" value="METHYLTRANSFERASE N6AMT1"/>
    <property type="match status" value="1"/>
</dbReference>
<accession>A0ABN1YGB1</accession>
<evidence type="ECO:0000256" key="1">
    <source>
        <dbReference type="ARBA" id="ARBA00022603"/>
    </source>
</evidence>
<evidence type="ECO:0000259" key="4">
    <source>
        <dbReference type="Pfam" id="PF05175"/>
    </source>
</evidence>
<dbReference type="SUPFAM" id="SSF53335">
    <property type="entry name" value="S-adenosyl-L-methionine-dependent methyltransferases"/>
    <property type="match status" value="1"/>
</dbReference>
<evidence type="ECO:0000256" key="2">
    <source>
        <dbReference type="ARBA" id="ARBA00022679"/>
    </source>
</evidence>
<dbReference type="GO" id="GO:0032259">
    <property type="term" value="P:methylation"/>
    <property type="evidence" value="ECO:0007669"/>
    <property type="project" value="UniProtKB-KW"/>
</dbReference>
<keyword evidence="1 5" id="KW-0489">Methyltransferase</keyword>
<gene>
    <name evidence="5" type="ORF">GCM10009639_63800</name>
</gene>
<evidence type="ECO:0000256" key="3">
    <source>
        <dbReference type="ARBA" id="ARBA00022691"/>
    </source>
</evidence>
<keyword evidence="3" id="KW-0949">S-adenosyl-L-methionine</keyword>
<dbReference type="InterPro" id="IPR052190">
    <property type="entry name" value="Euk-Arch_PrmC-MTase"/>
</dbReference>
<sequence length="222" mass="23458">MGQALGMVLIRPPGVYRPQGDSALLVSCLRRERLDGGSRVLDLGTGTGVVALAAARSGARVTAVDLSAWAVLAAWVNARLRRARVEVCRGDLTGPVDGRRFDLVTANPPYVPAEGPGRPTGPALAWDAGPDGRLVLDRICREVPGLLAAHGVLLLVQSSLAGVPQTLAALRGAGLRAAVVARRRQAFGPVMTERAGLFERLGLITTGVREEELVVVRGVRWR</sequence>
<dbReference type="InterPro" id="IPR029063">
    <property type="entry name" value="SAM-dependent_MTases_sf"/>
</dbReference>
<organism evidence="5 6">
    <name type="scientific">Kitasatospora putterlickiae</name>
    <dbReference type="NCBI Taxonomy" id="221725"/>
    <lineage>
        <taxon>Bacteria</taxon>
        <taxon>Bacillati</taxon>
        <taxon>Actinomycetota</taxon>
        <taxon>Actinomycetes</taxon>
        <taxon>Kitasatosporales</taxon>
        <taxon>Streptomycetaceae</taxon>
        <taxon>Kitasatospora</taxon>
    </lineage>
</organism>
<protein>
    <submittedName>
        <fullName evidence="5">Methyltransferase</fullName>
    </submittedName>
</protein>
<feature type="domain" description="Methyltransferase small" evidence="4">
    <location>
        <begin position="22"/>
        <end position="111"/>
    </location>
</feature>
<dbReference type="EMBL" id="BAAAKJ010000421">
    <property type="protein sequence ID" value="GAA1411904.1"/>
    <property type="molecule type" value="Genomic_DNA"/>
</dbReference>
<dbReference type="PANTHER" id="PTHR45875:SF1">
    <property type="entry name" value="METHYLTRANSFERASE N6AMT1"/>
    <property type="match status" value="1"/>
</dbReference>
<keyword evidence="6" id="KW-1185">Reference proteome</keyword>
<dbReference type="CDD" id="cd02440">
    <property type="entry name" value="AdoMet_MTases"/>
    <property type="match status" value="1"/>
</dbReference>
<dbReference type="RefSeq" id="WP_344344037.1">
    <property type="nucleotide sequence ID" value="NZ_BAAAKJ010000421.1"/>
</dbReference>
<proteinExistence type="predicted"/>
<dbReference type="NCBIfam" id="TIGR00537">
    <property type="entry name" value="hemK_rel_arch"/>
    <property type="match status" value="1"/>
</dbReference>
<dbReference type="Pfam" id="PF05175">
    <property type="entry name" value="MTS"/>
    <property type="match status" value="1"/>
</dbReference>
<dbReference type="InterPro" id="IPR004557">
    <property type="entry name" value="PrmC-related"/>
</dbReference>
<comment type="caution">
    <text evidence="5">The sequence shown here is derived from an EMBL/GenBank/DDBJ whole genome shotgun (WGS) entry which is preliminary data.</text>
</comment>
<dbReference type="Gene3D" id="3.40.50.150">
    <property type="entry name" value="Vaccinia Virus protein VP39"/>
    <property type="match status" value="1"/>
</dbReference>
<dbReference type="InterPro" id="IPR007848">
    <property type="entry name" value="Small_mtfrase_dom"/>
</dbReference>
<keyword evidence="2" id="KW-0808">Transferase</keyword>